<evidence type="ECO:0000259" key="6">
    <source>
        <dbReference type="PROSITE" id="PS50119"/>
    </source>
</evidence>
<dbReference type="Gene3D" id="3.30.40.10">
    <property type="entry name" value="Zinc/RING finger domain, C3HC4 (zinc finger)"/>
    <property type="match status" value="1"/>
</dbReference>
<dbReference type="InterPro" id="IPR000315">
    <property type="entry name" value="Znf_B-box"/>
</dbReference>
<evidence type="ECO:0000256" key="1">
    <source>
        <dbReference type="ARBA" id="ARBA00022723"/>
    </source>
</evidence>
<evidence type="ECO:0000313" key="9">
    <source>
        <dbReference type="Proteomes" id="UP000007267"/>
    </source>
</evidence>
<dbReference type="Pfam" id="PF00622">
    <property type="entry name" value="SPRY"/>
    <property type="match status" value="1"/>
</dbReference>
<dbReference type="CDD" id="cd12888">
    <property type="entry name" value="SPRY_PRY_TRIM7_like"/>
    <property type="match status" value="1"/>
</dbReference>
<reference evidence="9" key="1">
    <citation type="submission" date="2011-10" db="EMBL/GenBank/DDBJ databases">
        <authorList>
            <consortium name="Soft-shell Turtle Genome Consortium"/>
        </authorList>
    </citation>
    <scope>NUCLEOTIDE SEQUENCE [LARGE SCALE GENOMIC DNA]</scope>
    <source>
        <strain evidence="9">Daiwa-1</strain>
    </source>
</reference>
<dbReference type="PROSITE" id="PS00518">
    <property type="entry name" value="ZF_RING_1"/>
    <property type="match status" value="1"/>
</dbReference>
<dbReference type="InterPro" id="IPR017907">
    <property type="entry name" value="Znf_RING_CS"/>
</dbReference>
<feature type="domain" description="B30.2/SPRY" evidence="7">
    <location>
        <begin position="289"/>
        <end position="487"/>
    </location>
</feature>
<dbReference type="SUPFAM" id="SSF57845">
    <property type="entry name" value="B-box zinc-binding domain"/>
    <property type="match status" value="1"/>
</dbReference>
<dbReference type="InterPro" id="IPR003879">
    <property type="entry name" value="Butyrophylin_SPRY"/>
</dbReference>
<evidence type="ECO:0000256" key="3">
    <source>
        <dbReference type="ARBA" id="ARBA00022833"/>
    </source>
</evidence>
<evidence type="ECO:0008006" key="10">
    <source>
        <dbReference type="Google" id="ProtNLM"/>
    </source>
</evidence>
<dbReference type="SMART" id="SM00336">
    <property type="entry name" value="BBOX"/>
    <property type="match status" value="1"/>
</dbReference>
<evidence type="ECO:0000256" key="2">
    <source>
        <dbReference type="ARBA" id="ARBA00022771"/>
    </source>
</evidence>
<keyword evidence="2 4" id="KW-0863">Zinc-finger</keyword>
<keyword evidence="3" id="KW-0862">Zinc</keyword>
<dbReference type="InterPro" id="IPR013320">
    <property type="entry name" value="ConA-like_dom_sf"/>
</dbReference>
<dbReference type="Gene3D" id="2.60.120.920">
    <property type="match status" value="1"/>
</dbReference>
<evidence type="ECO:0000313" key="8">
    <source>
        <dbReference type="Ensembl" id="ENSPSIP00000004707.1"/>
    </source>
</evidence>
<dbReference type="PROSITE" id="PS50188">
    <property type="entry name" value="B302_SPRY"/>
    <property type="match status" value="1"/>
</dbReference>
<dbReference type="SUPFAM" id="SSF57850">
    <property type="entry name" value="RING/U-box"/>
    <property type="match status" value="1"/>
</dbReference>
<evidence type="ECO:0000256" key="4">
    <source>
        <dbReference type="PROSITE-ProRule" id="PRU00024"/>
    </source>
</evidence>
<evidence type="ECO:0000259" key="7">
    <source>
        <dbReference type="PROSITE" id="PS50188"/>
    </source>
</evidence>
<dbReference type="AlphaFoldDB" id="K7F9J7"/>
<dbReference type="Proteomes" id="UP000007267">
    <property type="component" value="Unassembled WGS sequence"/>
</dbReference>
<dbReference type="InterPro" id="IPR013083">
    <property type="entry name" value="Znf_RING/FYVE/PHD"/>
</dbReference>
<dbReference type="FunFam" id="2.60.120.920:FF:000004">
    <property type="entry name" value="Butyrophilin subfamily 1 member A1"/>
    <property type="match status" value="1"/>
</dbReference>
<protein>
    <recommendedName>
        <fullName evidence="10">Tripartite motif containing 39</fullName>
    </recommendedName>
</protein>
<dbReference type="InterPro" id="IPR001870">
    <property type="entry name" value="B30.2/SPRY"/>
</dbReference>
<dbReference type="GeneTree" id="ENSGT01030000234669"/>
<dbReference type="EMBL" id="AGCU01028691">
    <property type="status" value="NOT_ANNOTATED_CDS"/>
    <property type="molecule type" value="Genomic_DNA"/>
</dbReference>
<dbReference type="InterPro" id="IPR001841">
    <property type="entry name" value="Znf_RING"/>
</dbReference>
<dbReference type="Ensembl" id="ENSPSIT00000004733.1">
    <property type="protein sequence ID" value="ENSPSIP00000004707.1"/>
    <property type="gene ID" value="ENSPSIG00000004401.1"/>
</dbReference>
<dbReference type="Pfam" id="PF13765">
    <property type="entry name" value="PRY"/>
    <property type="match status" value="1"/>
</dbReference>
<proteinExistence type="predicted"/>
<dbReference type="InterPro" id="IPR050143">
    <property type="entry name" value="TRIM/RBCC"/>
</dbReference>
<accession>K7F9J7</accession>
<reference evidence="8" key="4">
    <citation type="submission" date="2025-09" db="UniProtKB">
        <authorList>
            <consortium name="Ensembl"/>
        </authorList>
    </citation>
    <scope>IDENTIFICATION</scope>
</reference>
<dbReference type="PRINTS" id="PR01407">
    <property type="entry name" value="BUTYPHLNCDUF"/>
</dbReference>
<keyword evidence="1" id="KW-0479">Metal-binding</keyword>
<evidence type="ECO:0000259" key="5">
    <source>
        <dbReference type="PROSITE" id="PS50089"/>
    </source>
</evidence>
<dbReference type="OMA" id="SETGMSH"/>
<dbReference type="InterPro" id="IPR006574">
    <property type="entry name" value="PRY"/>
</dbReference>
<dbReference type="PANTHER" id="PTHR24103">
    <property type="entry name" value="E3 UBIQUITIN-PROTEIN LIGASE TRIM"/>
    <property type="match status" value="1"/>
</dbReference>
<name>K7F9J7_PELSI</name>
<dbReference type="InterPro" id="IPR043136">
    <property type="entry name" value="B30.2/SPRY_sf"/>
</dbReference>
<feature type="domain" description="RING-type" evidence="5">
    <location>
        <begin position="15"/>
        <end position="57"/>
    </location>
</feature>
<dbReference type="SUPFAM" id="SSF49899">
    <property type="entry name" value="Concanavalin A-like lectins/glucanases"/>
    <property type="match status" value="1"/>
</dbReference>
<dbReference type="PROSITE" id="PS50119">
    <property type="entry name" value="ZF_BBOX"/>
    <property type="match status" value="1"/>
</dbReference>
<dbReference type="PROSITE" id="PS50089">
    <property type="entry name" value="ZF_RING_2"/>
    <property type="match status" value="1"/>
</dbReference>
<dbReference type="eggNOG" id="KOG2177">
    <property type="taxonomic scope" value="Eukaryota"/>
</dbReference>
<sequence>RGLSDAETQMAGRTCLPTTSFTNKDPVYLDCGHNFCQACISQWWQGLSRNFRCPECRETFSQRNFKPNRQLRNIVEASRPLRMEPQKPEVERVCEKHKEGFQIFCQEDQIPICVVCHSSQEHKDHTVVPIEEAAKAYQKSALICLLLGHEGLESASETGMSHNSLCSSPLLKQLETEKQKIVSEFEQLSNFLKEQERLLLARVTLFPNPIVLLQPRLPVAAKKLSVWALRTVEGERGESLQPGDSMAWGQPSLLIPCLLQKGSFPKPLWGGGLAQQSRSCPCPWSGIGPSPGDPPLPSTDSVTLSPVDVTLDPDTAHPQLVVSEDRRRVRWECKWQSLPDTPERFDPERCVLGREAFTSGRHYWEVEVNVERQGRWGLGVAREPVSRKGKVRFSPEQGVWAVEGEWDRCWACTAPGQGTTLPQGRMPRRIRVYLDCEGGRVAFYDAGSVESIFTFPPAPFAGERIRPIFRCLGYKDSDSYLPCQLSLC</sequence>
<keyword evidence="9" id="KW-1185">Reference proteome</keyword>
<dbReference type="Pfam" id="PF00643">
    <property type="entry name" value="zf-B_box"/>
    <property type="match status" value="1"/>
</dbReference>
<feature type="domain" description="B box-type" evidence="6">
    <location>
        <begin position="89"/>
        <end position="130"/>
    </location>
</feature>
<organism evidence="8 9">
    <name type="scientific">Pelodiscus sinensis</name>
    <name type="common">Chinese softshell turtle</name>
    <name type="synonym">Trionyx sinensis</name>
    <dbReference type="NCBI Taxonomy" id="13735"/>
    <lineage>
        <taxon>Eukaryota</taxon>
        <taxon>Metazoa</taxon>
        <taxon>Chordata</taxon>
        <taxon>Craniata</taxon>
        <taxon>Vertebrata</taxon>
        <taxon>Euteleostomi</taxon>
        <taxon>Archelosauria</taxon>
        <taxon>Testudinata</taxon>
        <taxon>Testudines</taxon>
        <taxon>Cryptodira</taxon>
        <taxon>Trionychia</taxon>
        <taxon>Trionychidae</taxon>
        <taxon>Pelodiscus</taxon>
    </lineage>
</organism>
<dbReference type="InterPro" id="IPR003877">
    <property type="entry name" value="SPRY_dom"/>
</dbReference>
<dbReference type="SMART" id="SM00589">
    <property type="entry name" value="PRY"/>
    <property type="match status" value="1"/>
</dbReference>
<reference evidence="9" key="2">
    <citation type="journal article" date="2013" name="Nat. Genet.">
        <title>The draft genomes of soft-shell turtle and green sea turtle yield insights into the development and evolution of the turtle-specific body plan.</title>
        <authorList>
            <person name="Wang Z."/>
            <person name="Pascual-Anaya J."/>
            <person name="Zadissa A."/>
            <person name="Li W."/>
            <person name="Niimura Y."/>
            <person name="Huang Z."/>
            <person name="Li C."/>
            <person name="White S."/>
            <person name="Xiong Z."/>
            <person name="Fang D."/>
            <person name="Wang B."/>
            <person name="Ming Y."/>
            <person name="Chen Y."/>
            <person name="Zheng Y."/>
            <person name="Kuraku S."/>
            <person name="Pignatelli M."/>
            <person name="Herrero J."/>
            <person name="Beal K."/>
            <person name="Nozawa M."/>
            <person name="Li Q."/>
            <person name="Wang J."/>
            <person name="Zhang H."/>
            <person name="Yu L."/>
            <person name="Shigenobu S."/>
            <person name="Wang J."/>
            <person name="Liu J."/>
            <person name="Flicek P."/>
            <person name="Searle S."/>
            <person name="Wang J."/>
            <person name="Kuratani S."/>
            <person name="Yin Y."/>
            <person name="Aken B."/>
            <person name="Zhang G."/>
            <person name="Irie N."/>
        </authorList>
    </citation>
    <scope>NUCLEOTIDE SEQUENCE [LARGE SCALE GENOMIC DNA]</scope>
    <source>
        <strain evidence="9">Daiwa-1</strain>
    </source>
</reference>
<reference evidence="8" key="3">
    <citation type="submission" date="2025-08" db="UniProtKB">
        <authorList>
            <consortium name="Ensembl"/>
        </authorList>
    </citation>
    <scope>IDENTIFICATION</scope>
</reference>
<dbReference type="Pfam" id="PF15227">
    <property type="entry name" value="zf-C3HC4_4"/>
    <property type="match status" value="1"/>
</dbReference>
<dbReference type="Gene3D" id="3.30.160.60">
    <property type="entry name" value="Classic Zinc Finger"/>
    <property type="match status" value="1"/>
</dbReference>
<dbReference type="SMART" id="SM00184">
    <property type="entry name" value="RING"/>
    <property type="match status" value="1"/>
</dbReference>
<dbReference type="GO" id="GO:0008270">
    <property type="term" value="F:zinc ion binding"/>
    <property type="evidence" value="ECO:0007669"/>
    <property type="project" value="UniProtKB-KW"/>
</dbReference>
<dbReference type="CDD" id="cd19762">
    <property type="entry name" value="Bbox2_TRIM7-like"/>
    <property type="match status" value="1"/>
</dbReference>
<dbReference type="SMART" id="SM00449">
    <property type="entry name" value="SPRY"/>
    <property type="match status" value="1"/>
</dbReference>